<gene>
    <name evidence="5" type="primary">hflX</name>
    <name evidence="10" type="ORF">HJA_17228</name>
</gene>
<keyword evidence="2 5" id="KW-0547">Nucleotide-binding</keyword>
<dbReference type="PANTHER" id="PTHR10229:SF0">
    <property type="entry name" value="GTP-BINDING PROTEIN 6-RELATED"/>
    <property type="match status" value="1"/>
</dbReference>
<dbReference type="RefSeq" id="WP_035584901.1">
    <property type="nucleotide sequence ID" value="NZ_ARYJ01000020.1"/>
</dbReference>
<dbReference type="EMBL" id="ARYJ01000020">
    <property type="protein sequence ID" value="KCZ83299.1"/>
    <property type="molecule type" value="Genomic_DNA"/>
</dbReference>
<comment type="subunit">
    <text evidence="5">Monomer. Associates with the 50S ribosomal subunit.</text>
</comment>
<evidence type="ECO:0000256" key="7">
    <source>
        <dbReference type="PIRSR" id="PIRSR006809-2"/>
    </source>
</evidence>
<evidence type="ECO:0000256" key="4">
    <source>
        <dbReference type="ARBA" id="ARBA00023134"/>
    </source>
</evidence>
<dbReference type="STRING" id="1280952.HJA_17228"/>
<evidence type="ECO:0000256" key="1">
    <source>
        <dbReference type="ARBA" id="ARBA00022723"/>
    </source>
</evidence>
<dbReference type="CDD" id="cd01878">
    <property type="entry name" value="HflX"/>
    <property type="match status" value="1"/>
</dbReference>
<dbReference type="Gene3D" id="3.40.50.300">
    <property type="entry name" value="P-loop containing nucleotide triphosphate hydrolases"/>
    <property type="match status" value="1"/>
</dbReference>
<evidence type="ECO:0000313" key="11">
    <source>
        <dbReference type="Proteomes" id="UP000024816"/>
    </source>
</evidence>
<keyword evidence="1 7" id="KW-0479">Metal-binding</keyword>
<keyword evidence="3 7" id="KW-0460">Magnesium</keyword>
<dbReference type="GO" id="GO:0005525">
    <property type="term" value="F:GTP binding"/>
    <property type="evidence" value="ECO:0007669"/>
    <property type="project" value="UniProtKB-UniRule"/>
</dbReference>
<dbReference type="InterPro" id="IPR030394">
    <property type="entry name" value="G_HFLX_dom"/>
</dbReference>
<comment type="caution">
    <text evidence="10">The sequence shown here is derived from an EMBL/GenBank/DDBJ whole genome shotgun (WGS) entry which is preliminary data.</text>
</comment>
<dbReference type="AlphaFoldDB" id="A0A059F6R1"/>
<feature type="binding site" evidence="7">
    <location>
        <position position="218"/>
    </location>
    <ligand>
        <name>Mg(2+)</name>
        <dbReference type="ChEBI" id="CHEBI:18420"/>
    </ligand>
</feature>
<dbReference type="InterPro" id="IPR016496">
    <property type="entry name" value="GTPase_HflX"/>
</dbReference>
<dbReference type="InterPro" id="IPR045498">
    <property type="entry name" value="HflX_C"/>
</dbReference>
<accession>A0A059F6R1</accession>
<keyword evidence="8" id="KW-0175">Coiled coil</keyword>
<dbReference type="PATRIC" id="fig|1280952.3.peg.3445"/>
<dbReference type="InterPro" id="IPR027417">
    <property type="entry name" value="P-loop_NTPase"/>
</dbReference>
<dbReference type="GO" id="GO:0043022">
    <property type="term" value="F:ribosome binding"/>
    <property type="evidence" value="ECO:0007669"/>
    <property type="project" value="TreeGrafter"/>
</dbReference>
<dbReference type="Pfam" id="PF19275">
    <property type="entry name" value="HflX_C"/>
    <property type="match status" value="1"/>
</dbReference>
<dbReference type="Pfam" id="PF01926">
    <property type="entry name" value="MMR_HSR1"/>
    <property type="match status" value="1"/>
</dbReference>
<feature type="binding site" evidence="6">
    <location>
        <begin position="328"/>
        <end position="331"/>
    </location>
    <ligand>
        <name>GTP</name>
        <dbReference type="ChEBI" id="CHEBI:37565"/>
    </ligand>
</feature>
<feature type="binding site" evidence="7">
    <location>
        <position position="238"/>
    </location>
    <ligand>
        <name>Mg(2+)</name>
        <dbReference type="ChEBI" id="CHEBI:18420"/>
    </ligand>
</feature>
<dbReference type="GO" id="GO:0046872">
    <property type="term" value="F:metal ion binding"/>
    <property type="evidence" value="ECO:0007669"/>
    <property type="project" value="UniProtKB-KW"/>
</dbReference>
<dbReference type="GO" id="GO:0005737">
    <property type="term" value="C:cytoplasm"/>
    <property type="evidence" value="ECO:0007669"/>
    <property type="project" value="UniProtKB-SubCell"/>
</dbReference>
<dbReference type="PRINTS" id="PR00326">
    <property type="entry name" value="GTP1OBG"/>
</dbReference>
<feature type="binding site" evidence="6">
    <location>
        <begin position="236"/>
        <end position="240"/>
    </location>
    <ligand>
        <name>GTP</name>
        <dbReference type="ChEBI" id="CHEBI:37565"/>
    </ligand>
</feature>
<protein>
    <recommendedName>
        <fullName evidence="5">GTPase HflX</fullName>
    </recommendedName>
    <alternativeName>
        <fullName evidence="5">GTP-binding protein HflX</fullName>
    </alternativeName>
</protein>
<dbReference type="Gene3D" id="3.40.50.11060">
    <property type="entry name" value="GTPase HflX, N-terminal domain"/>
    <property type="match status" value="1"/>
</dbReference>
<comment type="similarity">
    <text evidence="5">Belongs to the TRAFAC class OBG-HflX-like GTPase superfamily. HflX GTPase family.</text>
</comment>
<dbReference type="InterPro" id="IPR025121">
    <property type="entry name" value="GTPase_HflX_N"/>
</dbReference>
<dbReference type="HAMAP" id="MF_00900">
    <property type="entry name" value="GTPase_HflX"/>
    <property type="match status" value="1"/>
</dbReference>
<dbReference type="PANTHER" id="PTHR10229">
    <property type="entry name" value="GTP-BINDING PROTEIN HFLX"/>
    <property type="match status" value="1"/>
</dbReference>
<evidence type="ECO:0000313" key="10">
    <source>
        <dbReference type="EMBL" id="KCZ83299.1"/>
    </source>
</evidence>
<evidence type="ECO:0000256" key="3">
    <source>
        <dbReference type="ARBA" id="ARBA00022842"/>
    </source>
</evidence>
<keyword evidence="5" id="KW-0963">Cytoplasm</keyword>
<dbReference type="InterPro" id="IPR042108">
    <property type="entry name" value="GTPase_HflX_N_sf"/>
</dbReference>
<keyword evidence="4 5" id="KW-0342">GTP-binding</keyword>
<dbReference type="PIRSF" id="PIRSF006809">
    <property type="entry name" value="GTP-binding_hflX_prd"/>
    <property type="match status" value="1"/>
</dbReference>
<evidence type="ECO:0000259" key="9">
    <source>
        <dbReference type="PROSITE" id="PS51705"/>
    </source>
</evidence>
<dbReference type="InterPro" id="IPR006073">
    <property type="entry name" value="GTP-bd"/>
</dbReference>
<feature type="domain" description="Hflx-type G" evidence="9">
    <location>
        <begin position="205"/>
        <end position="379"/>
    </location>
</feature>
<evidence type="ECO:0000256" key="2">
    <source>
        <dbReference type="ARBA" id="ARBA00022741"/>
    </source>
</evidence>
<proteinExistence type="inferred from homology"/>
<evidence type="ECO:0000256" key="8">
    <source>
        <dbReference type="SAM" id="Coils"/>
    </source>
</evidence>
<name>A0A059F6R1_9PROT</name>
<feature type="coiled-coil region" evidence="8">
    <location>
        <begin position="164"/>
        <end position="191"/>
    </location>
</feature>
<dbReference type="GO" id="GO:0003924">
    <property type="term" value="F:GTPase activity"/>
    <property type="evidence" value="ECO:0007669"/>
    <property type="project" value="UniProtKB-UniRule"/>
</dbReference>
<dbReference type="InterPro" id="IPR032305">
    <property type="entry name" value="GTP-bd_M"/>
</dbReference>
<organism evidence="10 11">
    <name type="scientific">Hyphomonas jannaschiana VP2</name>
    <dbReference type="NCBI Taxonomy" id="1280952"/>
    <lineage>
        <taxon>Bacteria</taxon>
        <taxon>Pseudomonadati</taxon>
        <taxon>Pseudomonadota</taxon>
        <taxon>Alphaproteobacteria</taxon>
        <taxon>Hyphomonadales</taxon>
        <taxon>Hyphomonadaceae</taxon>
        <taxon>Hyphomonas</taxon>
    </lineage>
</organism>
<evidence type="ECO:0000256" key="5">
    <source>
        <dbReference type="HAMAP-Rule" id="MF_00900"/>
    </source>
</evidence>
<feature type="binding site" evidence="6">
    <location>
        <begin position="211"/>
        <end position="218"/>
    </location>
    <ligand>
        <name>GTP</name>
        <dbReference type="ChEBI" id="CHEBI:37565"/>
    </ligand>
</feature>
<dbReference type="SUPFAM" id="SSF52540">
    <property type="entry name" value="P-loop containing nucleoside triphosphate hydrolases"/>
    <property type="match status" value="1"/>
</dbReference>
<dbReference type="Pfam" id="PF16360">
    <property type="entry name" value="GTP-bdg_M"/>
    <property type="match status" value="1"/>
</dbReference>
<dbReference type="Proteomes" id="UP000024816">
    <property type="component" value="Unassembled WGS sequence"/>
</dbReference>
<comment type="function">
    <text evidence="5">GTPase that associates with the 50S ribosomal subunit and may have a role during protein synthesis or ribosome biogenesis.</text>
</comment>
<dbReference type="PROSITE" id="PS51705">
    <property type="entry name" value="G_HFLX"/>
    <property type="match status" value="1"/>
</dbReference>
<comment type="cofactor">
    <cofactor evidence="7">
        <name>Mg(2+)</name>
        <dbReference type="ChEBI" id="CHEBI:18420"/>
    </cofactor>
</comment>
<dbReference type="OrthoDB" id="9812272at2"/>
<dbReference type="Pfam" id="PF13167">
    <property type="entry name" value="GTP-bdg_N"/>
    <property type="match status" value="1"/>
</dbReference>
<comment type="subcellular location">
    <subcellularLocation>
        <location evidence="5">Cytoplasm</location>
    </subcellularLocation>
    <text evidence="5">May associate with membranes.</text>
</comment>
<dbReference type="NCBIfam" id="TIGR03156">
    <property type="entry name" value="GTP_HflX"/>
    <property type="match status" value="1"/>
</dbReference>
<dbReference type="Gene3D" id="6.10.250.2860">
    <property type="match status" value="1"/>
</dbReference>
<evidence type="ECO:0000256" key="6">
    <source>
        <dbReference type="PIRSR" id="PIRSR006809-1"/>
    </source>
</evidence>
<keyword evidence="11" id="KW-1185">Reference proteome</keyword>
<sequence length="441" mass="48647">MSDKLIDRLPAPEIAGAIIPWFTPANRPTADRLEETSGLIEALGCELAFLRPEHVRQVNSAQLISGGILNRLAEDLEAANCTLVVIDGALTPVQQRNLEKKLGVKVIDRTGLILEIFGLRARTKEGRLQVELARLLYERSRLVRTWTHLERQRGGGGFLSGPGESQLEADRRMLDDKIVRLKAELDDVRRTRAVQRAGRQRTGKPVIALVGYTNAGKSTLFNRLTGADVFAKDMPFATLDPTIRRLDLPTLGEAALIDTVGFITDLPTHLIDSFQATLEEAMQADLLVHVRDRSSPADMEQAEDVLRVLGRLEQETGLPLPPMIEAWNKADLLPTERAEVLAIAAQNQEGYPAVLLSAVTGQGVDELLAAIEHGLLLSAAEVRIVLKPEHGRARAWLHRNGEVLSEEMQDNGAALIRVRLKSDRLGQFRAEFPDIETDLAD</sequence>
<dbReference type="eggNOG" id="COG2262">
    <property type="taxonomic scope" value="Bacteria"/>
</dbReference>
<reference evidence="10 11" key="1">
    <citation type="journal article" date="2014" name="Antonie Van Leeuwenhoek">
        <title>Hyphomonas beringensis sp. nov. and Hyphomonas chukchiensis sp. nov., isolated from surface seawater of the Bering Sea and Chukchi Sea.</title>
        <authorList>
            <person name="Li C."/>
            <person name="Lai Q."/>
            <person name="Li G."/>
            <person name="Dong C."/>
            <person name="Wang J."/>
            <person name="Liao Y."/>
            <person name="Shao Z."/>
        </authorList>
    </citation>
    <scope>NUCLEOTIDE SEQUENCE [LARGE SCALE GENOMIC DNA]</scope>
    <source>
        <strain evidence="10 11">VP2</strain>
    </source>
</reference>
<feature type="binding site" evidence="6">
    <location>
        <begin position="258"/>
        <end position="261"/>
    </location>
    <ligand>
        <name>GTP</name>
        <dbReference type="ChEBI" id="CHEBI:37565"/>
    </ligand>
</feature>